<dbReference type="Gene3D" id="3.40.50.1000">
    <property type="entry name" value="HAD superfamily/HAD-like"/>
    <property type="match status" value="1"/>
</dbReference>
<evidence type="ECO:0000256" key="2">
    <source>
        <dbReference type="PIRSR" id="PIRSR610708-1"/>
    </source>
</evidence>
<name>A0A517QG87_9PLAN</name>
<protein>
    <submittedName>
        <fullName evidence="3">5' nucleotidase, deoxy (Pyrimidine), cytosolic type C protein (NT5C)</fullName>
    </submittedName>
</protein>
<sequence>MLNRESYCFMFKVTEWSEKSSMPVRHILLDMDGVISDFMGAILELHGQRELAENWPEGEPNYAGVLGMTKDEFWKPVDSLGGRFWAEFPPYPWLNELLDLIRETAPFTISTSPSRSAACASAKVEWLRQHFEEPLFMDFMIGTQKYLLAKPDVVLIDDQHKNIDKFREHGGQAILFPQPWNANYAITDRIGYVKSELEKLL</sequence>
<dbReference type="SUPFAM" id="SSF56784">
    <property type="entry name" value="HAD-like"/>
    <property type="match status" value="1"/>
</dbReference>
<evidence type="ECO:0000256" key="1">
    <source>
        <dbReference type="ARBA" id="ARBA00009589"/>
    </source>
</evidence>
<reference evidence="3 4" key="1">
    <citation type="submission" date="2019-03" db="EMBL/GenBank/DDBJ databases">
        <title>Deep-cultivation of Planctomycetes and their phenomic and genomic characterization uncovers novel biology.</title>
        <authorList>
            <person name="Wiegand S."/>
            <person name="Jogler M."/>
            <person name="Boedeker C."/>
            <person name="Pinto D."/>
            <person name="Vollmers J."/>
            <person name="Rivas-Marin E."/>
            <person name="Kohn T."/>
            <person name="Peeters S.H."/>
            <person name="Heuer A."/>
            <person name="Rast P."/>
            <person name="Oberbeckmann S."/>
            <person name="Bunk B."/>
            <person name="Jeske O."/>
            <person name="Meyerdierks A."/>
            <person name="Storesund J.E."/>
            <person name="Kallscheuer N."/>
            <person name="Luecker S."/>
            <person name="Lage O.M."/>
            <person name="Pohl T."/>
            <person name="Merkel B.J."/>
            <person name="Hornburger P."/>
            <person name="Mueller R.-W."/>
            <person name="Bruemmer F."/>
            <person name="Labrenz M."/>
            <person name="Spormann A.M."/>
            <person name="Op den Camp H."/>
            <person name="Overmann J."/>
            <person name="Amann R."/>
            <person name="Jetten M.S.M."/>
            <person name="Mascher T."/>
            <person name="Medema M.H."/>
            <person name="Devos D.P."/>
            <person name="Kaster A.-K."/>
            <person name="Ovreas L."/>
            <person name="Rohde M."/>
            <person name="Galperin M.Y."/>
            <person name="Jogler C."/>
        </authorList>
    </citation>
    <scope>NUCLEOTIDE SEQUENCE [LARGE SCALE GENOMIC DNA]</scope>
    <source>
        <strain evidence="3 4">Enr10</strain>
    </source>
</reference>
<dbReference type="EMBL" id="CP037421">
    <property type="protein sequence ID" value="QDT30652.1"/>
    <property type="molecule type" value="Genomic_DNA"/>
</dbReference>
<feature type="active site" description="Nucleophile" evidence="2">
    <location>
        <position position="30"/>
    </location>
</feature>
<accession>A0A518AG59</accession>
<dbReference type="InterPro" id="IPR023214">
    <property type="entry name" value="HAD_sf"/>
</dbReference>
<proteinExistence type="inferred from homology"/>
<organism evidence="3 4">
    <name type="scientific">Gimesia panareensis</name>
    <dbReference type="NCBI Taxonomy" id="2527978"/>
    <lineage>
        <taxon>Bacteria</taxon>
        <taxon>Pseudomonadati</taxon>
        <taxon>Planctomycetota</taxon>
        <taxon>Planctomycetia</taxon>
        <taxon>Planctomycetales</taxon>
        <taxon>Planctomycetaceae</taxon>
        <taxon>Gimesia</taxon>
    </lineage>
</organism>
<feature type="active site" description="Proton donor" evidence="2">
    <location>
        <position position="32"/>
    </location>
</feature>
<gene>
    <name evidence="3" type="ORF">Enr10x_60200</name>
</gene>
<comment type="similarity">
    <text evidence="1">Belongs to the 5'(3')-deoxyribonucleotidase family.</text>
</comment>
<dbReference type="AlphaFoldDB" id="A0A517QG87"/>
<accession>A0A517QG87</accession>
<evidence type="ECO:0000313" key="3">
    <source>
        <dbReference type="EMBL" id="QDT30652.1"/>
    </source>
</evidence>
<dbReference type="GO" id="GO:0009264">
    <property type="term" value="P:deoxyribonucleotide catabolic process"/>
    <property type="evidence" value="ECO:0007669"/>
    <property type="project" value="InterPro"/>
</dbReference>
<dbReference type="Pfam" id="PF06941">
    <property type="entry name" value="NT5C"/>
    <property type="match status" value="1"/>
</dbReference>
<evidence type="ECO:0000313" key="4">
    <source>
        <dbReference type="Proteomes" id="UP000315647"/>
    </source>
</evidence>
<dbReference type="Proteomes" id="UP000315647">
    <property type="component" value="Chromosome"/>
</dbReference>
<dbReference type="GO" id="GO:0008253">
    <property type="term" value="F:5'-nucleotidase activity"/>
    <property type="evidence" value="ECO:0007669"/>
    <property type="project" value="InterPro"/>
</dbReference>
<dbReference type="InterPro" id="IPR036412">
    <property type="entry name" value="HAD-like_sf"/>
</dbReference>
<keyword evidence="4" id="KW-1185">Reference proteome</keyword>
<dbReference type="InterPro" id="IPR010708">
    <property type="entry name" value="5'(3')-deoxyribonucleotidase"/>
</dbReference>